<gene>
    <name evidence="1" type="ORF">ABFY20_07365</name>
</gene>
<sequence>MSGATHTTVGVFDADPRSLAVKSAALEAVPGLELRIAAESLGQMLTSPAFPTDVMIVEQRPGERVSINYKIRVCRLADARVIVVRSAGAPSELAPDVTSLMTPVATFEEAIELIAG</sequence>
<accession>A0AB39BKP1</accession>
<organism evidence="1">
    <name type="scientific">Herbiconiux sp. A18JL235</name>
    <dbReference type="NCBI Taxonomy" id="3152363"/>
    <lineage>
        <taxon>Bacteria</taxon>
        <taxon>Bacillati</taxon>
        <taxon>Actinomycetota</taxon>
        <taxon>Actinomycetes</taxon>
        <taxon>Micrococcales</taxon>
        <taxon>Microbacteriaceae</taxon>
        <taxon>Herbiconiux</taxon>
    </lineage>
</organism>
<dbReference type="RefSeq" id="WP_368499293.1">
    <property type="nucleotide sequence ID" value="NZ_CP162511.1"/>
</dbReference>
<protein>
    <submittedName>
        <fullName evidence="1">Uncharacterized protein</fullName>
    </submittedName>
</protein>
<dbReference type="EMBL" id="CP162511">
    <property type="protein sequence ID" value="XDI06914.1"/>
    <property type="molecule type" value="Genomic_DNA"/>
</dbReference>
<dbReference type="AlphaFoldDB" id="A0AB39BKP1"/>
<reference evidence="1" key="1">
    <citation type="submission" date="2024-05" db="EMBL/GenBank/DDBJ databases">
        <title>Herbiconiux sp. A18JL235.</title>
        <authorList>
            <person name="Zhang G."/>
        </authorList>
    </citation>
    <scope>NUCLEOTIDE SEQUENCE</scope>
    <source>
        <strain evidence="1">A18JL235</strain>
    </source>
</reference>
<name>A0AB39BKP1_9MICO</name>
<proteinExistence type="predicted"/>
<evidence type="ECO:0000313" key="1">
    <source>
        <dbReference type="EMBL" id="XDI06914.1"/>
    </source>
</evidence>